<dbReference type="Proteomes" id="UP000239560">
    <property type="component" value="Unassembled WGS sequence"/>
</dbReference>
<dbReference type="Gene3D" id="3.80.10.10">
    <property type="entry name" value="Ribonuclease Inhibitor"/>
    <property type="match status" value="1"/>
</dbReference>
<accession>A0A2T0A7H4</accession>
<sequence>MRLIASRVRVEGRVFASKGYGQRVSRVLKAVEALERLELVGVDDLRPKHLVGQGTLTHLTLLNSFFRPNSLPSPPSLAPFLSSLTHLTLANLGLPPPSTQLTDMLLLCAPTLHHLALSSLRDVDAREFRRALRVLVTQGPRLHTLMLGFLTDEQISALCQPLDDRSSSLPTPPASPTLSGSSPSPNARAALSLLPSLISLTFTLPLPTLPILLALPPSLKRLTIRPPYARSSAPGNIFGTSRTEGLALLRRPSPSSEQDTSCAPTPLAATPSTNLRRPSISLTLLEEEETILVALEEMLGREGVAEGLESVRWECRALRSAEGRVGEALERRRARGRRERSAVVGDV</sequence>
<reference evidence="2 3" key="1">
    <citation type="journal article" date="2018" name="Elife">
        <title>Functional genomics of lipid metabolism in the oleaginous yeast Rhodosporidium toruloides.</title>
        <authorList>
            <person name="Coradetti S.T."/>
            <person name="Pinel D."/>
            <person name="Geiselman G."/>
            <person name="Ito M."/>
            <person name="Mondo S."/>
            <person name="Reilly M.C."/>
            <person name="Cheng Y.F."/>
            <person name="Bauer S."/>
            <person name="Grigoriev I."/>
            <person name="Gladden J.M."/>
            <person name="Simmons B.A."/>
            <person name="Brem R."/>
            <person name="Arkin A.P."/>
            <person name="Skerker J.M."/>
        </authorList>
    </citation>
    <scope>NUCLEOTIDE SEQUENCE [LARGE SCALE GENOMIC DNA]</scope>
    <source>
        <strain evidence="2 3">NBRC 0880</strain>
    </source>
</reference>
<feature type="compositionally biased region" description="Polar residues" evidence="1">
    <location>
        <begin position="253"/>
        <end position="263"/>
    </location>
</feature>
<name>A0A2T0A7H4_RHOTO</name>
<dbReference type="OrthoDB" id="2533326at2759"/>
<feature type="compositionally biased region" description="Low complexity" evidence="1">
    <location>
        <begin position="176"/>
        <end position="185"/>
    </location>
</feature>
<comment type="caution">
    <text evidence="2">The sequence shown here is derived from an EMBL/GenBank/DDBJ whole genome shotgun (WGS) entry which is preliminary data.</text>
</comment>
<dbReference type="EMBL" id="LCTV02000007">
    <property type="protein sequence ID" value="PRQ73972.1"/>
    <property type="molecule type" value="Genomic_DNA"/>
</dbReference>
<evidence type="ECO:0000313" key="3">
    <source>
        <dbReference type="Proteomes" id="UP000239560"/>
    </source>
</evidence>
<feature type="region of interest" description="Disordered" evidence="1">
    <location>
        <begin position="162"/>
        <end position="185"/>
    </location>
</feature>
<protein>
    <submittedName>
        <fullName evidence="2">Uncharacterized protein</fullName>
    </submittedName>
</protein>
<evidence type="ECO:0000256" key="1">
    <source>
        <dbReference type="SAM" id="MobiDB-lite"/>
    </source>
</evidence>
<dbReference type="InterPro" id="IPR032675">
    <property type="entry name" value="LRR_dom_sf"/>
</dbReference>
<proteinExistence type="predicted"/>
<gene>
    <name evidence="2" type="ORF">AAT19DRAFT_15539</name>
</gene>
<dbReference type="AlphaFoldDB" id="A0A2T0A7H4"/>
<feature type="region of interest" description="Disordered" evidence="1">
    <location>
        <begin position="250"/>
        <end position="274"/>
    </location>
</feature>
<evidence type="ECO:0000313" key="2">
    <source>
        <dbReference type="EMBL" id="PRQ73972.1"/>
    </source>
</evidence>
<organism evidence="2 3">
    <name type="scientific">Rhodotorula toruloides</name>
    <name type="common">Yeast</name>
    <name type="synonym">Rhodosporidium toruloides</name>
    <dbReference type="NCBI Taxonomy" id="5286"/>
    <lineage>
        <taxon>Eukaryota</taxon>
        <taxon>Fungi</taxon>
        <taxon>Dikarya</taxon>
        <taxon>Basidiomycota</taxon>
        <taxon>Pucciniomycotina</taxon>
        <taxon>Microbotryomycetes</taxon>
        <taxon>Sporidiobolales</taxon>
        <taxon>Sporidiobolaceae</taxon>
        <taxon>Rhodotorula</taxon>
    </lineage>
</organism>